<feature type="transmembrane region" description="Helical" evidence="1">
    <location>
        <begin position="92"/>
        <end position="109"/>
    </location>
</feature>
<name>A0A3S5ESL4_9ACTN</name>
<reference evidence="2 3" key="1">
    <citation type="submission" date="2018-12" db="EMBL/GenBank/DDBJ databases">
        <authorList>
            <consortium name="Pathogen Informatics"/>
        </authorList>
    </citation>
    <scope>NUCLEOTIDE SEQUENCE [LARGE SCALE GENOMIC DNA]</scope>
    <source>
        <strain evidence="2 3">NCTC12967</strain>
    </source>
</reference>
<dbReference type="AlphaFoldDB" id="A0A3S5ESL4"/>
<feature type="transmembrane region" description="Helical" evidence="1">
    <location>
        <begin position="12"/>
        <end position="34"/>
    </location>
</feature>
<sequence>MDERAQQIGTRAATITLAIAYVFWLGVAFSKFIGTRRIETAAAEIVFLALIPFVLLWFARQDERLLLPRLREYADLEELLRPRHVLRRTRRYALGALGFSTFLTVADYLAERLTGDIMTLLPLTTWQAWALQIGCVFPVFLIIDTLWNELAIRRYIRKIKELEDHEQTR</sequence>
<keyword evidence="3" id="KW-1185">Reference proteome</keyword>
<dbReference type="EMBL" id="LR134406">
    <property type="protein sequence ID" value="VEH69680.1"/>
    <property type="molecule type" value="Genomic_DNA"/>
</dbReference>
<keyword evidence="1" id="KW-0472">Membrane</keyword>
<feature type="transmembrane region" description="Helical" evidence="1">
    <location>
        <begin position="40"/>
        <end position="59"/>
    </location>
</feature>
<dbReference type="GeneID" id="64406437"/>
<evidence type="ECO:0000313" key="3">
    <source>
        <dbReference type="Proteomes" id="UP000273044"/>
    </source>
</evidence>
<dbReference type="Proteomes" id="UP000273044">
    <property type="component" value="Chromosome"/>
</dbReference>
<dbReference type="RefSeq" id="WP_061787737.1">
    <property type="nucleotide sequence ID" value="NZ_LR134406.1"/>
</dbReference>
<keyword evidence="1" id="KW-0812">Transmembrane</keyword>
<organism evidence="2 3">
    <name type="scientific">Arachnia propionica</name>
    <dbReference type="NCBI Taxonomy" id="1750"/>
    <lineage>
        <taxon>Bacteria</taxon>
        <taxon>Bacillati</taxon>
        <taxon>Actinomycetota</taxon>
        <taxon>Actinomycetes</taxon>
        <taxon>Propionibacteriales</taxon>
        <taxon>Propionibacteriaceae</taxon>
        <taxon>Arachnia</taxon>
    </lineage>
</organism>
<gene>
    <name evidence="2" type="ORF">NCTC12967_00956</name>
</gene>
<feature type="transmembrane region" description="Helical" evidence="1">
    <location>
        <begin position="129"/>
        <end position="147"/>
    </location>
</feature>
<evidence type="ECO:0000256" key="1">
    <source>
        <dbReference type="SAM" id="Phobius"/>
    </source>
</evidence>
<protein>
    <submittedName>
        <fullName evidence="2">Uncharacterized protein</fullName>
    </submittedName>
</protein>
<accession>A0A3S5ESL4</accession>
<proteinExistence type="predicted"/>
<keyword evidence="1" id="KW-1133">Transmembrane helix</keyword>
<evidence type="ECO:0000313" key="2">
    <source>
        <dbReference type="EMBL" id="VEH69680.1"/>
    </source>
</evidence>